<feature type="domain" description="LIM zinc-binding" evidence="5">
    <location>
        <begin position="134"/>
        <end position="171"/>
    </location>
</feature>
<dbReference type="Gene3D" id="2.10.110.10">
    <property type="entry name" value="Cysteine Rich Protein"/>
    <property type="match status" value="2"/>
</dbReference>
<name>A0A8E0RKI6_9TREM</name>
<evidence type="ECO:0000256" key="2">
    <source>
        <dbReference type="ARBA" id="ARBA00022833"/>
    </source>
</evidence>
<keyword evidence="1 4" id="KW-0479">Metal-binding</keyword>
<evidence type="ECO:0000259" key="5">
    <source>
        <dbReference type="PROSITE" id="PS50023"/>
    </source>
</evidence>
<sequence>MQPVQEFQQSDPTEIVTNYHVVDGKPHCDPPCPEQLNSMSKFIFHCVEPQREYCSACGLIIATNLFVRAFDGVFHNECFRCSACNRLLSICVNFKACGITTFSTANYQETQLKMCSAVCSLNSLADFARLPYQHACFLCQRPVSLADRLDRLNRTYHRNCFRCHKCHRLLQ</sequence>
<evidence type="ECO:0000313" key="7">
    <source>
        <dbReference type="Proteomes" id="UP000728185"/>
    </source>
</evidence>
<dbReference type="AlphaFoldDB" id="A0A8E0RKI6"/>
<reference evidence="6" key="1">
    <citation type="submission" date="2019-05" db="EMBL/GenBank/DDBJ databases">
        <title>Annotation for the trematode Fasciolopsis buski.</title>
        <authorList>
            <person name="Choi Y.-J."/>
        </authorList>
    </citation>
    <scope>NUCLEOTIDE SEQUENCE</scope>
    <source>
        <strain evidence="6">HT</strain>
        <tissue evidence="6">Whole worm</tissue>
    </source>
</reference>
<gene>
    <name evidence="6" type="ORF">FBUS_00089</name>
</gene>
<evidence type="ECO:0000256" key="4">
    <source>
        <dbReference type="PROSITE-ProRule" id="PRU00125"/>
    </source>
</evidence>
<dbReference type="InterPro" id="IPR001781">
    <property type="entry name" value="Znf_LIM"/>
</dbReference>
<keyword evidence="7" id="KW-1185">Reference proteome</keyword>
<accession>A0A8E0RKI6</accession>
<dbReference type="PROSITE" id="PS50023">
    <property type="entry name" value="LIM_DOMAIN_2"/>
    <property type="match status" value="2"/>
</dbReference>
<dbReference type="GO" id="GO:0046872">
    <property type="term" value="F:metal ion binding"/>
    <property type="evidence" value="ECO:0007669"/>
    <property type="project" value="UniProtKB-KW"/>
</dbReference>
<proteinExistence type="predicted"/>
<dbReference type="OrthoDB" id="6129702at2759"/>
<dbReference type="Pfam" id="PF00412">
    <property type="entry name" value="LIM"/>
    <property type="match status" value="2"/>
</dbReference>
<comment type="caution">
    <text evidence="6">The sequence shown here is derived from an EMBL/GenBank/DDBJ whole genome shotgun (WGS) entry which is preliminary data.</text>
</comment>
<dbReference type="Proteomes" id="UP000728185">
    <property type="component" value="Unassembled WGS sequence"/>
</dbReference>
<protein>
    <recommendedName>
        <fullName evidence="5">LIM zinc-binding domain-containing protein</fullName>
    </recommendedName>
</protein>
<evidence type="ECO:0000256" key="1">
    <source>
        <dbReference type="ARBA" id="ARBA00022723"/>
    </source>
</evidence>
<dbReference type="PROSITE" id="PS00478">
    <property type="entry name" value="LIM_DOMAIN_1"/>
    <property type="match status" value="2"/>
</dbReference>
<keyword evidence="2 4" id="KW-0862">Zinc</keyword>
<evidence type="ECO:0000313" key="6">
    <source>
        <dbReference type="EMBL" id="KAA0185618.1"/>
    </source>
</evidence>
<organism evidence="6 7">
    <name type="scientific">Fasciolopsis buskii</name>
    <dbReference type="NCBI Taxonomy" id="27845"/>
    <lineage>
        <taxon>Eukaryota</taxon>
        <taxon>Metazoa</taxon>
        <taxon>Spiralia</taxon>
        <taxon>Lophotrochozoa</taxon>
        <taxon>Platyhelminthes</taxon>
        <taxon>Trematoda</taxon>
        <taxon>Digenea</taxon>
        <taxon>Plagiorchiida</taxon>
        <taxon>Echinostomata</taxon>
        <taxon>Echinostomatoidea</taxon>
        <taxon>Fasciolidae</taxon>
        <taxon>Fasciolopsis</taxon>
    </lineage>
</organism>
<keyword evidence="3 4" id="KW-0440">LIM domain</keyword>
<feature type="domain" description="LIM zinc-binding" evidence="5">
    <location>
        <begin position="52"/>
        <end position="126"/>
    </location>
</feature>
<evidence type="ECO:0000256" key="3">
    <source>
        <dbReference type="ARBA" id="ARBA00023038"/>
    </source>
</evidence>
<dbReference type="EMBL" id="LUCM01010346">
    <property type="protein sequence ID" value="KAA0185618.1"/>
    <property type="molecule type" value="Genomic_DNA"/>
</dbReference>